<evidence type="ECO:0000256" key="3">
    <source>
        <dbReference type="ARBA" id="ARBA00022532"/>
    </source>
</evidence>
<evidence type="ECO:0000256" key="8">
    <source>
        <dbReference type="ARBA" id="ARBA00023554"/>
    </source>
</evidence>
<evidence type="ECO:0000256" key="9">
    <source>
        <dbReference type="ARBA" id="ARBA00046318"/>
    </source>
</evidence>
<dbReference type="Proteomes" id="UP001058461">
    <property type="component" value="Chromosome"/>
</dbReference>
<evidence type="ECO:0000256" key="5">
    <source>
        <dbReference type="ARBA" id="ARBA00022842"/>
    </source>
</evidence>
<keyword evidence="3 10" id="KW-0816">Tricarboxylic acid cycle</keyword>
<evidence type="ECO:0000256" key="10">
    <source>
        <dbReference type="PIRNR" id="PIRNR009407"/>
    </source>
</evidence>
<dbReference type="InterPro" id="IPR004436">
    <property type="entry name" value="Isocitrate_DH_NADP_mono"/>
</dbReference>
<dbReference type="EMBL" id="CP073347">
    <property type="protein sequence ID" value="UTW10639.1"/>
    <property type="molecule type" value="Genomic_DNA"/>
</dbReference>
<keyword evidence="6 10" id="KW-0521">NADP</keyword>
<evidence type="ECO:0000313" key="11">
    <source>
        <dbReference type="EMBL" id="UTW10639.1"/>
    </source>
</evidence>
<evidence type="ECO:0000313" key="12">
    <source>
        <dbReference type="Proteomes" id="UP001058461"/>
    </source>
</evidence>
<reference evidence="11" key="1">
    <citation type="submission" date="2021-04" db="EMBL/GenBank/DDBJ databases">
        <title>Oceanospirillales bacteria with DddD are important DMSP degraders in coastal seawater.</title>
        <authorList>
            <person name="Liu J."/>
        </authorList>
    </citation>
    <scope>NUCLEOTIDE SEQUENCE</scope>
    <source>
        <strain evidence="11">D13-1</strain>
    </source>
</reference>
<comment type="cofactor">
    <cofactor evidence="1">
        <name>Mg(2+)</name>
        <dbReference type="ChEBI" id="CHEBI:18420"/>
    </cofactor>
</comment>
<evidence type="ECO:0000256" key="6">
    <source>
        <dbReference type="ARBA" id="ARBA00022857"/>
    </source>
</evidence>
<keyword evidence="7 10" id="KW-0560">Oxidoreductase</keyword>
<dbReference type="Pfam" id="PF03971">
    <property type="entry name" value="IDH"/>
    <property type="match status" value="1"/>
</dbReference>
<dbReference type="GO" id="GO:0004450">
    <property type="term" value="F:isocitrate dehydrogenase (NADP+) activity"/>
    <property type="evidence" value="ECO:0007669"/>
    <property type="project" value="UniProtKB-EC"/>
</dbReference>
<dbReference type="NCBIfam" id="TIGR00178">
    <property type="entry name" value="monomer_idh"/>
    <property type="match status" value="1"/>
</dbReference>
<keyword evidence="5" id="KW-0460">Magnesium</keyword>
<comment type="catalytic activity">
    <reaction evidence="8 10">
        <text>D-threo-isocitrate + NADP(+) = 2-oxoglutarate + CO2 + NADPH</text>
        <dbReference type="Rhea" id="RHEA:19629"/>
        <dbReference type="ChEBI" id="CHEBI:15562"/>
        <dbReference type="ChEBI" id="CHEBI:16526"/>
        <dbReference type="ChEBI" id="CHEBI:16810"/>
        <dbReference type="ChEBI" id="CHEBI:57783"/>
        <dbReference type="ChEBI" id="CHEBI:58349"/>
        <dbReference type="EC" id="1.1.1.42"/>
    </reaction>
</comment>
<keyword evidence="4" id="KW-0479">Metal-binding</keyword>
<keyword evidence="12" id="KW-1185">Reference proteome</keyword>
<protein>
    <recommendedName>
        <fullName evidence="10">Isocitrate dehydrogenase [NADP]</fullName>
        <ecNumber evidence="10">1.1.1.42</ecNumber>
    </recommendedName>
    <alternativeName>
        <fullName evidence="10">Oxalosuccinate decarboxylase</fullName>
    </alternativeName>
</protein>
<dbReference type="PANTHER" id="PTHR36999:SF1">
    <property type="entry name" value="ISOCITRATE DEHYDROGENASE (NADP(+))"/>
    <property type="match status" value="1"/>
</dbReference>
<evidence type="ECO:0000256" key="2">
    <source>
        <dbReference type="ARBA" id="ARBA00022435"/>
    </source>
</evidence>
<sequence length="743" mass="82088">MTKQTIYYTLTDEAPSLATCSLLPIVRTFTSAAGIDVQITDISLAGRVLSAFPDFLSEDQRVTDGLAFLGELTQDPNANIVKLPNISASVPQLKACIAELQGQGYKIPNFPEAPKDDAEQEIRGRYSKLLGSAVNPVLREGNSDRRAPAAVKQFVRKFPHSMGKWSMASQTHADYMRGGDFYSSEQSVTVDEPTDVRIEFVGKDGAVSLKKELSLEAGEILDSMFMSAKALRQFFEDSLNDAKESNVMWSLHVKATMMKVSHPIVFGHAVTVFYKDLFEKHGELFAELGVNPNNGLSSVYECIESLPRSKREEILEDIHACYENRPEMAMVDSVKGITNLHVPSDVIVDASMPAMIRNGGKMWGPDGKAKDAKAVMPESTYSTIYQEMINFCKTNGAFDPTTMGTVPNVGLMAKKAEEYGSHDKTFEMMADGTMRVVKSDGTVLMQHEVEQGDIWRACQTKDEPVRDWVKLAVTRSRQSDTPAIFWLDRNRAHDIQLIKKVNKYLQDHDTSGLDIRVMTYVEAIRRSMERMVRGRDTISVTGNVLRDYLTDLFPIMELGTSAKMLSIVPMLKGGGMYETGAGGSAPKHVQQVEEENHLRWDSLGEFMALAVSLEEMGIKQNNPRAKILAKTLDEATGKLLENNKSPSRRTGELDNRGSHFYLGLYWAQAVVAQAEDAELAALFAPLAQAMTANEDKIVGELAAAQGKPAELGGYYHALRANVKKVMRPSATLNAVLADANAQR</sequence>
<organism evidence="11 12">
    <name type="scientific">Marinobacterium rhizophilum</name>
    <dbReference type="NCBI Taxonomy" id="420402"/>
    <lineage>
        <taxon>Bacteria</taxon>
        <taxon>Pseudomonadati</taxon>
        <taxon>Pseudomonadota</taxon>
        <taxon>Gammaproteobacteria</taxon>
        <taxon>Oceanospirillales</taxon>
        <taxon>Oceanospirillaceae</taxon>
        <taxon>Marinobacterium</taxon>
    </lineage>
</organism>
<gene>
    <name evidence="11" type="ORF">KDW95_15230</name>
</gene>
<evidence type="ECO:0000256" key="4">
    <source>
        <dbReference type="ARBA" id="ARBA00022723"/>
    </source>
</evidence>
<comment type="similarity">
    <text evidence="9 10">Belongs to the monomeric-type IDH family.</text>
</comment>
<evidence type="ECO:0000256" key="7">
    <source>
        <dbReference type="ARBA" id="ARBA00023002"/>
    </source>
</evidence>
<dbReference type="EC" id="1.1.1.42" evidence="10"/>
<accession>A0ABY5HH67</accession>
<proteinExistence type="inferred from homology"/>
<evidence type="ECO:0000256" key="1">
    <source>
        <dbReference type="ARBA" id="ARBA00001946"/>
    </source>
</evidence>
<name>A0ABY5HH67_9GAMM</name>
<keyword evidence="2 10" id="KW-0329">Glyoxylate bypass</keyword>
<dbReference type="SUPFAM" id="SSF53659">
    <property type="entry name" value="Isocitrate/Isopropylmalate dehydrogenase-like"/>
    <property type="match status" value="1"/>
</dbReference>
<dbReference type="RefSeq" id="WP_255852688.1">
    <property type="nucleotide sequence ID" value="NZ_CP073347.1"/>
</dbReference>
<dbReference type="PIRSF" id="PIRSF009407">
    <property type="entry name" value="IDH_monmr"/>
    <property type="match status" value="1"/>
</dbReference>
<dbReference type="PANTHER" id="PTHR36999">
    <property type="entry name" value="ISOCITRATE DEHYDROGENASE [NADP]"/>
    <property type="match status" value="1"/>
</dbReference>